<feature type="domain" description="FAD-binding" evidence="7">
    <location>
        <begin position="191"/>
        <end position="417"/>
    </location>
</feature>
<evidence type="ECO:0000313" key="8">
    <source>
        <dbReference type="EMBL" id="KAL0469578.1"/>
    </source>
</evidence>
<dbReference type="PANTHER" id="PTHR13789:SF215">
    <property type="entry name" value="FAD-BINDING DOMAIN-CONTAINING PROTEIN-RELATED"/>
    <property type="match status" value="1"/>
</dbReference>
<evidence type="ECO:0000256" key="2">
    <source>
        <dbReference type="ARBA" id="ARBA00022630"/>
    </source>
</evidence>
<evidence type="ECO:0000256" key="6">
    <source>
        <dbReference type="SAM" id="MobiDB-lite"/>
    </source>
</evidence>
<keyword evidence="5" id="KW-0503">Monooxygenase</keyword>
<evidence type="ECO:0000259" key="7">
    <source>
        <dbReference type="Pfam" id="PF01494"/>
    </source>
</evidence>
<comment type="similarity">
    <text evidence="1">Belongs to the paxM FAD-dependent monooxygenase family.</text>
</comment>
<keyword evidence="4" id="KW-0560">Oxidoreductase</keyword>
<reference evidence="8 9" key="1">
    <citation type="submission" date="2023-09" db="EMBL/GenBank/DDBJ databases">
        <title>Multi-omics analysis of a traditional fermented food reveals byproduct-associated fungal strains for waste-to-food upcycling.</title>
        <authorList>
            <consortium name="Lawrence Berkeley National Laboratory"/>
            <person name="Rekdal V.M."/>
            <person name="Villalobos-Escobedo J.M."/>
            <person name="Rodriguez-Valeron N."/>
            <person name="Garcia M.O."/>
            <person name="Vasquez D.P."/>
            <person name="Damayanti I."/>
            <person name="Sorensen P.M."/>
            <person name="Baidoo E.E."/>
            <person name="De Carvalho A.C."/>
            <person name="Riley R."/>
            <person name="Lipzen A."/>
            <person name="He G."/>
            <person name="Yan M."/>
            <person name="Haridas S."/>
            <person name="Daum C."/>
            <person name="Yoshinaga Y."/>
            <person name="Ng V."/>
            <person name="Grigoriev I.V."/>
            <person name="Munk R."/>
            <person name="Nuraida L."/>
            <person name="Wijaya C.H."/>
            <person name="Morales P.-C."/>
            <person name="Keasling J.D."/>
        </authorList>
    </citation>
    <scope>NUCLEOTIDE SEQUENCE [LARGE SCALE GENOMIC DNA]</scope>
    <source>
        <strain evidence="8 9">FGSC 2613</strain>
    </source>
</reference>
<protein>
    <recommendedName>
        <fullName evidence="7">FAD-binding domain-containing protein</fullName>
    </recommendedName>
</protein>
<dbReference type="PANTHER" id="PTHR13789">
    <property type="entry name" value="MONOOXYGENASE"/>
    <property type="match status" value="1"/>
</dbReference>
<dbReference type="InterPro" id="IPR050493">
    <property type="entry name" value="FAD-dep_Monooxygenase_BioMet"/>
</dbReference>
<dbReference type="InterPro" id="IPR036188">
    <property type="entry name" value="FAD/NAD-bd_sf"/>
</dbReference>
<sequence length="491" mass="54441">MDIIITGAGLSGLSTALSLRRANPFHRITILERSSHYTASSSSSPSSQNNKSYTSHELGAAINVPPSVSRFLCHPERGRGCGLDPLKQKRGDTMEQVGEGLDHSRNEEVWKGGGALWYAHRVDLHEGLLGLVVEMDDDEIGNNGNGEGKEEVNGVDGMDGKRRKGRKGWVRIEGGKEVVAYDPSKPSVTLSDNTVLTADLIIAADGVHSRAPEYILGHPNQPQMLPDPKLNTCYRFLIPTAEIADDPDTKFFLDEDRKEAKVCRLWPDVKGKKRVIAYRCQGGEVFNFVVMLRDETSTAKREDWHAPVSKSEVLAKLSDFHPGILAVINKATDLKRWPLLYRPPIPTWHKDRLVLVGDAAHPMLPHHGQGGAQAIEDGLVLGLCLGDLSSTSSSSPEELERRLQVYEKIRRNRASAIQVMSNVGFDEEAPRELEGYLKEEGWNGGVPKNMKEVVELEYGPDVVERTVKTMKEEVDAGWEIPRGFFPGFKRQ</sequence>
<comment type="caution">
    <text evidence="8">The sequence shown here is derived from an EMBL/GenBank/DDBJ whole genome shotgun (WGS) entry which is preliminary data.</text>
</comment>
<dbReference type="InterPro" id="IPR002938">
    <property type="entry name" value="FAD-bd"/>
</dbReference>
<evidence type="ECO:0000256" key="3">
    <source>
        <dbReference type="ARBA" id="ARBA00022827"/>
    </source>
</evidence>
<evidence type="ECO:0000313" key="9">
    <source>
        <dbReference type="Proteomes" id="UP001451303"/>
    </source>
</evidence>
<evidence type="ECO:0000256" key="5">
    <source>
        <dbReference type="ARBA" id="ARBA00023033"/>
    </source>
</evidence>
<dbReference type="EMBL" id="JAVLET010000005">
    <property type="protein sequence ID" value="KAL0469578.1"/>
    <property type="molecule type" value="Genomic_DNA"/>
</dbReference>
<keyword evidence="2" id="KW-0285">Flavoprotein</keyword>
<dbReference type="SUPFAM" id="SSF51905">
    <property type="entry name" value="FAD/NAD(P)-binding domain"/>
    <property type="match status" value="1"/>
</dbReference>
<gene>
    <name evidence="8" type="ORF">QR685DRAFT_572556</name>
</gene>
<dbReference type="Pfam" id="PF01494">
    <property type="entry name" value="FAD_binding_3"/>
    <property type="match status" value="1"/>
</dbReference>
<feature type="region of interest" description="Disordered" evidence="6">
    <location>
        <begin position="142"/>
        <end position="163"/>
    </location>
</feature>
<keyword evidence="9" id="KW-1185">Reference proteome</keyword>
<dbReference type="Pfam" id="PF13450">
    <property type="entry name" value="NAD_binding_8"/>
    <property type="match status" value="1"/>
</dbReference>
<dbReference type="SUPFAM" id="SSF54373">
    <property type="entry name" value="FAD-linked reductases, C-terminal domain"/>
    <property type="match status" value="1"/>
</dbReference>
<keyword evidence="3" id="KW-0274">FAD</keyword>
<accession>A0ABR3DCI2</accession>
<evidence type="ECO:0000256" key="1">
    <source>
        <dbReference type="ARBA" id="ARBA00007992"/>
    </source>
</evidence>
<dbReference type="Proteomes" id="UP001451303">
    <property type="component" value="Unassembled WGS sequence"/>
</dbReference>
<name>A0ABR3DCI2_NEUIN</name>
<organism evidence="8 9">
    <name type="scientific">Neurospora intermedia</name>
    <dbReference type="NCBI Taxonomy" id="5142"/>
    <lineage>
        <taxon>Eukaryota</taxon>
        <taxon>Fungi</taxon>
        <taxon>Dikarya</taxon>
        <taxon>Ascomycota</taxon>
        <taxon>Pezizomycotina</taxon>
        <taxon>Sordariomycetes</taxon>
        <taxon>Sordariomycetidae</taxon>
        <taxon>Sordariales</taxon>
        <taxon>Sordariaceae</taxon>
        <taxon>Neurospora</taxon>
    </lineage>
</organism>
<dbReference type="PRINTS" id="PR00420">
    <property type="entry name" value="RNGMNOXGNASE"/>
</dbReference>
<dbReference type="Gene3D" id="3.50.50.60">
    <property type="entry name" value="FAD/NAD(P)-binding domain"/>
    <property type="match status" value="1"/>
</dbReference>
<proteinExistence type="inferred from homology"/>
<evidence type="ECO:0000256" key="4">
    <source>
        <dbReference type="ARBA" id="ARBA00023002"/>
    </source>
</evidence>